<name>A0A3N6S0K5_9GAMM</name>
<gene>
    <name evidence="1" type="ORF">EB241_11255</name>
</gene>
<dbReference type="Proteomes" id="UP000279457">
    <property type="component" value="Unassembled WGS sequence"/>
</dbReference>
<dbReference type="EMBL" id="RHHM01000007">
    <property type="protein sequence ID" value="RQM38307.1"/>
    <property type="molecule type" value="Genomic_DNA"/>
</dbReference>
<keyword evidence="2" id="KW-1185">Reference proteome</keyword>
<proteinExistence type="predicted"/>
<reference evidence="1 2" key="1">
    <citation type="submission" date="2018-10" db="EMBL/GenBank/DDBJ databases">
        <title>Draft genome sequence for the type isolate of Erwinia psidii, agent causal of bacterial blight in guava (Psidium guajava) and wilt and die-back of Eucalyptus spp.</title>
        <authorList>
            <person name="Hermenegildo P.S."/>
            <person name="Santos S.A."/>
            <person name="Guimaraes L.M.S."/>
            <person name="Vidigal P.M.P."/>
            <person name="Pereira I.C."/>
            <person name="Badel J.L."/>
            <person name="Alfenas-Zerbini P."/>
            <person name="Ferreira M.A.S.V."/>
            <person name="Alfenas A.C."/>
        </authorList>
    </citation>
    <scope>NUCLEOTIDE SEQUENCE [LARGE SCALE GENOMIC DNA]</scope>
    <source>
        <strain evidence="1 2">IBSBF 435</strain>
    </source>
</reference>
<comment type="caution">
    <text evidence="1">The sequence shown here is derived from an EMBL/GenBank/DDBJ whole genome shotgun (WGS) entry which is preliminary data.</text>
</comment>
<evidence type="ECO:0000313" key="2">
    <source>
        <dbReference type="Proteomes" id="UP000279457"/>
    </source>
</evidence>
<evidence type="ECO:0000313" key="1">
    <source>
        <dbReference type="EMBL" id="RQM38307.1"/>
    </source>
</evidence>
<protein>
    <submittedName>
        <fullName evidence="1">Uncharacterized protein</fullName>
    </submittedName>
</protein>
<organism evidence="1 2">
    <name type="scientific">Erwinia psidii</name>
    <dbReference type="NCBI Taxonomy" id="69224"/>
    <lineage>
        <taxon>Bacteria</taxon>
        <taxon>Pseudomonadati</taxon>
        <taxon>Pseudomonadota</taxon>
        <taxon>Gammaproteobacteria</taxon>
        <taxon>Enterobacterales</taxon>
        <taxon>Erwiniaceae</taxon>
        <taxon>Erwinia</taxon>
    </lineage>
</organism>
<dbReference type="AlphaFoldDB" id="A0A3N6S0K5"/>
<accession>A0A3N6S0K5</accession>
<sequence>MHFCGACVYYFLQRHAVWGDNFRRKKRSAYAENMHSRAGFPCAVGKKKSKKNICGHINDAMTIYTHQTAQAL</sequence>